<organism evidence="2 3">
    <name type="scientific">Verticillium longisporum</name>
    <name type="common">Verticillium dahliae var. longisporum</name>
    <dbReference type="NCBI Taxonomy" id="100787"/>
    <lineage>
        <taxon>Eukaryota</taxon>
        <taxon>Fungi</taxon>
        <taxon>Dikarya</taxon>
        <taxon>Ascomycota</taxon>
        <taxon>Pezizomycotina</taxon>
        <taxon>Sordariomycetes</taxon>
        <taxon>Hypocreomycetidae</taxon>
        <taxon>Glomerellales</taxon>
        <taxon>Plectosphaerellaceae</taxon>
        <taxon>Verticillium</taxon>
    </lineage>
</organism>
<evidence type="ECO:0000256" key="1">
    <source>
        <dbReference type="SAM" id="MobiDB-lite"/>
    </source>
</evidence>
<protein>
    <submittedName>
        <fullName evidence="2">Uncharacterized protein</fullName>
    </submittedName>
</protein>
<name>A0A0G4MFC8_VERLO</name>
<reference evidence="2 3" key="1">
    <citation type="submission" date="2015-05" db="EMBL/GenBank/DDBJ databases">
        <authorList>
            <person name="Wang D.B."/>
            <person name="Wang M."/>
        </authorList>
    </citation>
    <scope>NUCLEOTIDE SEQUENCE [LARGE SCALE GENOMIC DNA]</scope>
    <source>
        <strain evidence="2">VL1</strain>
    </source>
</reference>
<feature type="compositionally biased region" description="Gly residues" evidence="1">
    <location>
        <begin position="42"/>
        <end position="51"/>
    </location>
</feature>
<dbReference type="AlphaFoldDB" id="A0A0G4MFC8"/>
<sequence length="51" mass="5618">GPRSAMLQHCLQHQIHPFRGCLPDRGQADLHPDDEVPIQRGRPGGPQDGPE</sequence>
<gene>
    <name evidence="2" type="ORF">BN1708_019143</name>
</gene>
<keyword evidence="3" id="KW-1185">Reference proteome</keyword>
<evidence type="ECO:0000313" key="2">
    <source>
        <dbReference type="EMBL" id="CRK32909.1"/>
    </source>
</evidence>
<evidence type="ECO:0000313" key="3">
    <source>
        <dbReference type="Proteomes" id="UP000044602"/>
    </source>
</evidence>
<dbReference type="EMBL" id="CVQH01022359">
    <property type="protein sequence ID" value="CRK32909.1"/>
    <property type="molecule type" value="Genomic_DNA"/>
</dbReference>
<accession>A0A0G4MFC8</accession>
<feature type="non-terminal residue" evidence="2">
    <location>
        <position position="1"/>
    </location>
</feature>
<feature type="region of interest" description="Disordered" evidence="1">
    <location>
        <begin position="21"/>
        <end position="51"/>
    </location>
</feature>
<proteinExistence type="predicted"/>
<dbReference type="Proteomes" id="UP000044602">
    <property type="component" value="Unassembled WGS sequence"/>
</dbReference>